<dbReference type="InterPro" id="IPR005000">
    <property type="entry name" value="Aldolase/citrate-lyase_domain"/>
</dbReference>
<dbReference type="InterPro" id="IPR040442">
    <property type="entry name" value="Pyrv_kinase-like_dom_sf"/>
</dbReference>
<evidence type="ECO:0000313" key="5">
    <source>
        <dbReference type="EMBL" id="SPF28357.1"/>
    </source>
</evidence>
<name>A0A2R8A7Y0_9RHOB</name>
<dbReference type="Pfam" id="PF03328">
    <property type="entry name" value="HpcH_HpaI"/>
    <property type="match status" value="1"/>
</dbReference>
<dbReference type="EC" id="4.1.2.58" evidence="5"/>
<sequence length="275" mass="29452">MTSFKQKLADPTKRLSMHVNVIPSAVVTQAIAASGADVVVIDREHGAVDYGTCHAMIAATQGTECAPVVRVSEIADAEVKRVLDLGAEGIIFPLVKDAYDVKRAVASMRYPGSMGTRGFGPFIAHSRWPNDMMTYAKTIEDRLTCGILIETVEAVANIDAIVEQEGIDYMILAAFDLSATMGIPGQFDHPQFVKATARVESAARGAGIPLGGIALTEEDAAARFSEGYRIVSGFDVLHLKSRVAQTAAWARRPDPVHAYVRDGVAGPKHPLTVPH</sequence>
<dbReference type="GO" id="GO:0046872">
    <property type="term" value="F:metal ion binding"/>
    <property type="evidence" value="ECO:0007669"/>
    <property type="project" value="UniProtKB-KW"/>
</dbReference>
<dbReference type="OrthoDB" id="9802624at2"/>
<comment type="similarity">
    <text evidence="1">Belongs to the HpcH/HpaI aldolase family.</text>
</comment>
<evidence type="ECO:0000256" key="3">
    <source>
        <dbReference type="ARBA" id="ARBA00023239"/>
    </source>
</evidence>
<organism evidence="5 6">
    <name type="scientific">Pontivivens insulae</name>
    <dbReference type="NCBI Taxonomy" id="1639689"/>
    <lineage>
        <taxon>Bacteria</taxon>
        <taxon>Pseudomonadati</taxon>
        <taxon>Pseudomonadota</taxon>
        <taxon>Alphaproteobacteria</taxon>
        <taxon>Rhodobacterales</taxon>
        <taxon>Paracoccaceae</taxon>
        <taxon>Pontivivens</taxon>
    </lineage>
</organism>
<dbReference type="GO" id="GO:0016832">
    <property type="term" value="F:aldehyde-lyase activity"/>
    <property type="evidence" value="ECO:0007669"/>
    <property type="project" value="TreeGrafter"/>
</dbReference>
<dbReference type="PANTHER" id="PTHR30502:SF0">
    <property type="entry name" value="PHOSPHOENOLPYRUVATE CARBOXYLASE FAMILY PROTEIN"/>
    <property type="match status" value="1"/>
</dbReference>
<reference evidence="5 6" key="1">
    <citation type="submission" date="2018-03" db="EMBL/GenBank/DDBJ databases">
        <authorList>
            <person name="Keele B.F."/>
        </authorList>
    </citation>
    <scope>NUCLEOTIDE SEQUENCE [LARGE SCALE GENOMIC DNA]</scope>
    <source>
        <strain evidence="5 6">CeCT 8812</strain>
    </source>
</reference>
<proteinExistence type="inferred from homology"/>
<evidence type="ECO:0000256" key="1">
    <source>
        <dbReference type="ARBA" id="ARBA00005568"/>
    </source>
</evidence>
<protein>
    <submittedName>
        <fullName evidence="5">2-dehydro-3,6-dideoxy-6-sulfogluconate aldolase</fullName>
        <ecNumber evidence="5">4.1.2.58</ecNumber>
    </submittedName>
</protein>
<evidence type="ECO:0000256" key="2">
    <source>
        <dbReference type="ARBA" id="ARBA00022723"/>
    </source>
</evidence>
<accession>A0A2R8A7Y0</accession>
<dbReference type="SUPFAM" id="SSF51621">
    <property type="entry name" value="Phosphoenolpyruvate/pyruvate domain"/>
    <property type="match status" value="1"/>
</dbReference>
<feature type="domain" description="HpcH/HpaI aldolase/citrate lyase" evidence="4">
    <location>
        <begin position="26"/>
        <end position="237"/>
    </location>
</feature>
<dbReference type="Gene3D" id="3.20.20.60">
    <property type="entry name" value="Phosphoenolpyruvate-binding domains"/>
    <property type="match status" value="1"/>
</dbReference>
<evidence type="ECO:0000313" key="6">
    <source>
        <dbReference type="Proteomes" id="UP000244932"/>
    </source>
</evidence>
<keyword evidence="3 5" id="KW-0456">Lyase</keyword>
<dbReference type="AlphaFoldDB" id="A0A2R8A7Y0"/>
<dbReference type="EMBL" id="OMKW01000001">
    <property type="protein sequence ID" value="SPF28357.1"/>
    <property type="molecule type" value="Genomic_DNA"/>
</dbReference>
<dbReference type="InterPro" id="IPR050251">
    <property type="entry name" value="HpcH-HpaI_aldolase"/>
</dbReference>
<dbReference type="GO" id="GO:0005737">
    <property type="term" value="C:cytoplasm"/>
    <property type="evidence" value="ECO:0007669"/>
    <property type="project" value="TreeGrafter"/>
</dbReference>
<keyword evidence="2" id="KW-0479">Metal-binding</keyword>
<dbReference type="PANTHER" id="PTHR30502">
    <property type="entry name" value="2-KETO-3-DEOXY-L-RHAMNONATE ALDOLASE"/>
    <property type="match status" value="1"/>
</dbReference>
<dbReference type="InterPro" id="IPR015813">
    <property type="entry name" value="Pyrv/PenolPyrv_kinase-like_dom"/>
</dbReference>
<dbReference type="RefSeq" id="WP_108781070.1">
    <property type="nucleotide sequence ID" value="NZ_OMKW01000001.1"/>
</dbReference>
<keyword evidence="6" id="KW-1185">Reference proteome</keyword>
<gene>
    <name evidence="5" type="ORF">POI8812_00655</name>
</gene>
<evidence type="ECO:0000259" key="4">
    <source>
        <dbReference type="Pfam" id="PF03328"/>
    </source>
</evidence>
<dbReference type="Proteomes" id="UP000244932">
    <property type="component" value="Unassembled WGS sequence"/>
</dbReference>